<dbReference type="SUPFAM" id="SSF144091">
    <property type="entry name" value="Rhomboid-like"/>
    <property type="match status" value="1"/>
</dbReference>
<dbReference type="InterPro" id="IPR035952">
    <property type="entry name" value="Rhomboid-like_sf"/>
</dbReference>
<feature type="transmembrane region" description="Helical" evidence="5">
    <location>
        <begin position="171"/>
        <end position="191"/>
    </location>
</feature>
<feature type="transmembrane region" description="Helical" evidence="5">
    <location>
        <begin position="6"/>
        <end position="24"/>
    </location>
</feature>
<protein>
    <recommendedName>
        <fullName evidence="6">Peptidase S54 rhomboid domain-containing protein</fullName>
    </recommendedName>
</protein>
<evidence type="ECO:0000256" key="2">
    <source>
        <dbReference type="ARBA" id="ARBA00022692"/>
    </source>
</evidence>
<keyword evidence="3 5" id="KW-1133">Transmembrane helix</keyword>
<comment type="caution">
    <text evidence="7">The sequence shown here is derived from an EMBL/GenBank/DDBJ whole genome shotgun (WGS) entry which is preliminary data.</text>
</comment>
<dbReference type="GO" id="GO:0004252">
    <property type="term" value="F:serine-type endopeptidase activity"/>
    <property type="evidence" value="ECO:0007669"/>
    <property type="project" value="InterPro"/>
</dbReference>
<organism evidence="7 8">
    <name type="scientific">Hydrogenophaga taeniospiralis CCUG 15921</name>
    <dbReference type="NCBI Taxonomy" id="1281780"/>
    <lineage>
        <taxon>Bacteria</taxon>
        <taxon>Pseudomonadati</taxon>
        <taxon>Pseudomonadota</taxon>
        <taxon>Betaproteobacteria</taxon>
        <taxon>Burkholderiales</taxon>
        <taxon>Comamonadaceae</taxon>
        <taxon>Hydrogenophaga</taxon>
    </lineage>
</organism>
<evidence type="ECO:0000313" key="7">
    <source>
        <dbReference type="EMBL" id="MDG5975921.1"/>
    </source>
</evidence>
<dbReference type="AlphaFoldDB" id="A0A9X4NTF7"/>
<dbReference type="Gene3D" id="1.20.1540.10">
    <property type="entry name" value="Rhomboid-like"/>
    <property type="match status" value="1"/>
</dbReference>
<dbReference type="OrthoDB" id="9152313at2"/>
<evidence type="ECO:0000256" key="4">
    <source>
        <dbReference type="ARBA" id="ARBA00023136"/>
    </source>
</evidence>
<dbReference type="InterPro" id="IPR022764">
    <property type="entry name" value="Peptidase_S54_rhomboid_dom"/>
</dbReference>
<keyword evidence="4 5" id="KW-0472">Membrane</keyword>
<evidence type="ECO:0000256" key="5">
    <source>
        <dbReference type="SAM" id="Phobius"/>
    </source>
</evidence>
<keyword evidence="2 5" id="KW-0812">Transmembrane</keyword>
<proteinExistence type="predicted"/>
<feature type="transmembrane region" description="Helical" evidence="5">
    <location>
        <begin position="99"/>
        <end position="122"/>
    </location>
</feature>
<dbReference type="EMBL" id="AOGK01000009">
    <property type="protein sequence ID" value="MDG5975921.1"/>
    <property type="molecule type" value="Genomic_DNA"/>
</dbReference>
<evidence type="ECO:0000256" key="3">
    <source>
        <dbReference type="ARBA" id="ARBA00022989"/>
    </source>
</evidence>
<feature type="transmembrane region" description="Helical" evidence="5">
    <location>
        <begin position="134"/>
        <end position="151"/>
    </location>
</feature>
<sequence>MKPSRSWLVLCAVHGVASMLLWWARPGAVDSLTWHAHDWLQQPWTLWTSAWVHMNTPHLIGNQLALGALAAFAWVIRPSLACTWAWLLAWPLMQGSLLLWPQIGYAVGLSGLLHAGAMVLAMQLIQKRIPVPKARRWGGLLALGLLVKLTLEQGWSNPVVWDPGNEMSVVQAAHLAGTLWGLVLGLMLGWLPRGTASAPAPSLPAH</sequence>
<evidence type="ECO:0000259" key="6">
    <source>
        <dbReference type="Pfam" id="PF01694"/>
    </source>
</evidence>
<gene>
    <name evidence="7" type="ORF">H010_11694</name>
</gene>
<accession>A0A9X4NTF7</accession>
<keyword evidence="8" id="KW-1185">Reference proteome</keyword>
<name>A0A9X4NTF7_9BURK</name>
<feature type="transmembrane region" description="Helical" evidence="5">
    <location>
        <begin position="64"/>
        <end position="87"/>
    </location>
</feature>
<evidence type="ECO:0000313" key="8">
    <source>
        <dbReference type="Proteomes" id="UP001152876"/>
    </source>
</evidence>
<dbReference type="GO" id="GO:0016020">
    <property type="term" value="C:membrane"/>
    <property type="evidence" value="ECO:0007669"/>
    <property type="project" value="UniProtKB-SubCell"/>
</dbReference>
<dbReference type="RefSeq" id="WP_068175797.1">
    <property type="nucleotide sequence ID" value="NZ_AOGK01000009.1"/>
</dbReference>
<evidence type="ECO:0000256" key="1">
    <source>
        <dbReference type="ARBA" id="ARBA00004141"/>
    </source>
</evidence>
<reference evidence="7" key="1">
    <citation type="submission" date="2013-01" db="EMBL/GenBank/DDBJ databases">
        <title>Genome draft of Hydrogenophaga taeniospiralis 2K1.</title>
        <authorList>
            <person name="Gomila M."/>
            <person name="Lalucat J."/>
        </authorList>
    </citation>
    <scope>NUCLEOTIDE SEQUENCE</scope>
    <source>
        <strain evidence="7">CCUG 15921</strain>
    </source>
</reference>
<dbReference type="Pfam" id="PF01694">
    <property type="entry name" value="Rhomboid"/>
    <property type="match status" value="1"/>
</dbReference>
<feature type="domain" description="Peptidase S54 rhomboid" evidence="6">
    <location>
        <begin position="41"/>
        <end position="189"/>
    </location>
</feature>
<dbReference type="Proteomes" id="UP001152876">
    <property type="component" value="Unassembled WGS sequence"/>
</dbReference>
<comment type="subcellular location">
    <subcellularLocation>
        <location evidence="1">Membrane</location>
        <topology evidence="1">Multi-pass membrane protein</topology>
    </subcellularLocation>
</comment>